<evidence type="ECO:0000256" key="9">
    <source>
        <dbReference type="ARBA" id="ARBA00022842"/>
    </source>
</evidence>
<evidence type="ECO:0000256" key="10">
    <source>
        <dbReference type="ARBA" id="ARBA00023277"/>
    </source>
</evidence>
<dbReference type="InterPro" id="IPR049874">
    <property type="entry name" value="ROK_cs"/>
</dbReference>
<comment type="cofactor">
    <cofactor evidence="1">
        <name>Mg(2+)</name>
        <dbReference type="ChEBI" id="CHEBI:18420"/>
    </cofactor>
</comment>
<gene>
    <name evidence="14" type="ORF">FWI86_03140</name>
    <name evidence="13" type="ORF">FWJ04_03005</name>
</gene>
<proteinExistence type="inferred from homology"/>
<keyword evidence="6" id="KW-0418">Kinase</keyword>
<dbReference type="PANTHER" id="PTHR42742">
    <property type="entry name" value="TRANSCRIPTIONAL REPRESSOR MPRA"/>
    <property type="match status" value="1"/>
</dbReference>
<accession>A0A0B3VB69</accession>
<evidence type="ECO:0000256" key="11">
    <source>
        <dbReference type="ARBA" id="ARBA00038887"/>
    </source>
</evidence>
<evidence type="ECO:0000256" key="12">
    <source>
        <dbReference type="ARBA" id="ARBA00048451"/>
    </source>
</evidence>
<reference evidence="13" key="2">
    <citation type="submission" date="2020-02" db="EMBL/GenBank/DDBJ databases">
        <title>Using affinity propagation clustering for identifying bacterial clades and subclades with whole-genome sequences of Francisella tularensis.</title>
        <authorList>
            <person name="Homeier-Bachmann T."/>
            <person name="Abdel-Glil M.Y."/>
            <person name="Hackbart A."/>
            <person name="Hotzel H."/>
            <person name="Tomaso H."/>
        </authorList>
    </citation>
    <scope>NUCLEOTIDE SEQUENCE</scope>
    <source>
        <strain evidence="14">15T0085</strain>
        <strain evidence="13">17T1429</strain>
    </source>
</reference>
<keyword evidence="5" id="KW-0547">Nucleotide-binding</keyword>
<dbReference type="InterPro" id="IPR043129">
    <property type="entry name" value="ATPase_NBD"/>
</dbReference>
<dbReference type="GO" id="GO:0005524">
    <property type="term" value="F:ATP binding"/>
    <property type="evidence" value="ECO:0007669"/>
    <property type="project" value="UniProtKB-KW"/>
</dbReference>
<dbReference type="KEGG" id="ftv:CH67_1889"/>
<dbReference type="PANTHER" id="PTHR42742:SF3">
    <property type="entry name" value="FRUCTOKINASE"/>
    <property type="match status" value="1"/>
</dbReference>
<comment type="caution">
    <text evidence="13">The sequence shown here is derived from an EMBL/GenBank/DDBJ whole genome shotgun (WGS) entry which is preliminary data.</text>
</comment>
<keyword evidence="7" id="KW-0862">Zinc</keyword>
<comment type="catalytic activity">
    <reaction evidence="12">
        <text>D-fructose + ATP = D-fructose 6-phosphate + ADP + H(+)</text>
        <dbReference type="Rhea" id="RHEA:16125"/>
        <dbReference type="ChEBI" id="CHEBI:15378"/>
        <dbReference type="ChEBI" id="CHEBI:30616"/>
        <dbReference type="ChEBI" id="CHEBI:37721"/>
        <dbReference type="ChEBI" id="CHEBI:61527"/>
        <dbReference type="ChEBI" id="CHEBI:456216"/>
        <dbReference type="EC" id="2.7.1.4"/>
    </reaction>
</comment>
<evidence type="ECO:0000256" key="6">
    <source>
        <dbReference type="ARBA" id="ARBA00022777"/>
    </source>
</evidence>
<dbReference type="Gene3D" id="3.30.420.40">
    <property type="match status" value="2"/>
</dbReference>
<dbReference type="InterPro" id="IPR051804">
    <property type="entry name" value="Carb_Metab_Reg_Kinase/Isom"/>
</dbReference>
<dbReference type="FunFam" id="3.30.420.40:FF:000153">
    <property type="entry name" value="Putative fructokinase"/>
    <property type="match status" value="1"/>
</dbReference>
<name>A0A0B3VB69_FRATU</name>
<evidence type="ECO:0000256" key="8">
    <source>
        <dbReference type="ARBA" id="ARBA00022840"/>
    </source>
</evidence>
<dbReference type="KEGG" id="ftz:CH68_1619"/>
<evidence type="ECO:0000256" key="7">
    <source>
        <dbReference type="ARBA" id="ARBA00022833"/>
    </source>
</evidence>
<dbReference type="InterPro" id="IPR000600">
    <property type="entry name" value="ROK"/>
</dbReference>
<evidence type="ECO:0000313" key="13">
    <source>
        <dbReference type="EMBL" id="NDR88670.1"/>
    </source>
</evidence>
<dbReference type="SUPFAM" id="SSF53067">
    <property type="entry name" value="Actin-like ATPase domain"/>
    <property type="match status" value="1"/>
</dbReference>
<keyword evidence="4" id="KW-0479">Metal-binding</keyword>
<dbReference type="GO" id="GO:0046872">
    <property type="term" value="F:metal ion binding"/>
    <property type="evidence" value="ECO:0007669"/>
    <property type="project" value="UniProtKB-KW"/>
</dbReference>
<organism evidence="13">
    <name type="scientific">Francisella tularensis subsp. holarctica</name>
    <dbReference type="NCBI Taxonomy" id="119857"/>
    <lineage>
        <taxon>Bacteria</taxon>
        <taxon>Pseudomonadati</taxon>
        <taxon>Pseudomonadota</taxon>
        <taxon>Gammaproteobacteria</taxon>
        <taxon>Thiotrichales</taxon>
        <taxon>Francisellaceae</taxon>
        <taxon>Francisella</taxon>
    </lineage>
</organism>
<dbReference type="GO" id="GO:0008865">
    <property type="term" value="F:fructokinase activity"/>
    <property type="evidence" value="ECO:0007669"/>
    <property type="project" value="UniProtKB-EC"/>
</dbReference>
<dbReference type="EC" id="2.7.1.4" evidence="11"/>
<keyword evidence="10" id="KW-0119">Carbohydrate metabolism</keyword>
<dbReference type="EMBL" id="JAAGJP010000014">
    <property type="protein sequence ID" value="NDS68098.1"/>
    <property type="molecule type" value="Genomic_DNA"/>
</dbReference>
<dbReference type="Pfam" id="PF00480">
    <property type="entry name" value="ROK"/>
    <property type="match status" value="1"/>
</dbReference>
<evidence type="ECO:0000256" key="1">
    <source>
        <dbReference type="ARBA" id="ARBA00001946"/>
    </source>
</evidence>
<dbReference type="OMA" id="DIQAYYI"/>
<evidence type="ECO:0000313" key="14">
    <source>
        <dbReference type="EMBL" id="NDS68098.1"/>
    </source>
</evidence>
<comment type="similarity">
    <text evidence="2">Belongs to the ROK (NagC/XylR) family.</text>
</comment>
<keyword evidence="8" id="KW-0067">ATP-binding</keyword>
<dbReference type="FunFam" id="3.30.420.40:FF:000136">
    <property type="entry name" value="Putative fructokinase"/>
    <property type="match status" value="1"/>
</dbReference>
<dbReference type="EMBL" id="JAAGKH010000016">
    <property type="protein sequence ID" value="NDR88670.1"/>
    <property type="molecule type" value="Genomic_DNA"/>
</dbReference>
<dbReference type="CDD" id="cd24067">
    <property type="entry name" value="ASKHA_NBD_ROK_BsFRK-like"/>
    <property type="match status" value="1"/>
</dbReference>
<dbReference type="HOGENOM" id="CLU_036604_3_0_6"/>
<reference evidence="13" key="1">
    <citation type="submission" date="2019-08" db="EMBL/GenBank/DDBJ databases">
        <authorList>
            <person name="Busch A."/>
        </authorList>
    </citation>
    <scope>NUCLEOTIDE SEQUENCE</scope>
    <source>
        <strain evidence="14">15T0085</strain>
        <strain evidence="13">17T1429</strain>
    </source>
</reference>
<dbReference type="KEGG" id="ftc:DA46_1259"/>
<evidence type="ECO:0000256" key="2">
    <source>
        <dbReference type="ARBA" id="ARBA00006479"/>
    </source>
</evidence>
<dbReference type="RefSeq" id="WP_003016801.1">
    <property type="nucleotide sequence ID" value="NZ_AP023459.1"/>
</dbReference>
<sequence length="299" mass="32787">MYLAGIEAGGTKFFTTIGDFDGNVIERHRTDTTTPEKTMSEVLKVLKDYQNKYDIKTIGLACFGPIDINPNSKTYGYITNTPKIAWQNFDIVNAVKTIFSGPIGFNTDVNAAAICEKLWGCAQDLENLLYLTVGTGVGGGIICNNKLVQGAMHPEIGHLLIPQNPLDEFKGSCPFHGNCLEGLASGTAINQRWKVAHAGALNDDHIAWQFEAEYLAKAIVNYICSFSPERIILGGGVMHKTILFDMIRKNVTKYLNNYLDYPTLKDMTKFIVPASLGDNTGVKGSLALALETFNNSQAY</sequence>
<evidence type="ECO:0000256" key="3">
    <source>
        <dbReference type="ARBA" id="ARBA00022679"/>
    </source>
</evidence>
<evidence type="ECO:0000256" key="5">
    <source>
        <dbReference type="ARBA" id="ARBA00022741"/>
    </source>
</evidence>
<keyword evidence="9" id="KW-0460">Magnesium</keyword>
<dbReference type="AlphaFoldDB" id="A0A0B3VB69"/>
<protein>
    <recommendedName>
        <fullName evidence="11">fructokinase</fullName>
        <ecNumber evidence="11">2.7.1.4</ecNumber>
    </recommendedName>
</protein>
<evidence type="ECO:0000256" key="4">
    <source>
        <dbReference type="ARBA" id="ARBA00022723"/>
    </source>
</evidence>
<keyword evidence="3" id="KW-0808">Transferase</keyword>
<dbReference type="PROSITE" id="PS01125">
    <property type="entry name" value="ROK"/>
    <property type="match status" value="1"/>
</dbReference>
<dbReference type="eggNOG" id="COG1940">
    <property type="taxonomic scope" value="Bacteria"/>
</dbReference>